<sequence>MLQRYILFFNNKQIIKKKHHAPQYLKQYFASLPEKILPYAAGIIVETTTEYFKLSSSATHHGQVLHSDCCDLLENFYLCGIKHNL</sequence>
<organism evidence="1 2">
    <name type="scientific">Prevotella bivia DNF00320</name>
    <dbReference type="NCBI Taxonomy" id="1401068"/>
    <lineage>
        <taxon>Bacteria</taxon>
        <taxon>Pseudomonadati</taxon>
        <taxon>Bacteroidota</taxon>
        <taxon>Bacteroidia</taxon>
        <taxon>Bacteroidales</taxon>
        <taxon>Prevotellaceae</taxon>
        <taxon>Prevotella</taxon>
    </lineage>
</organism>
<proteinExistence type="predicted"/>
<evidence type="ECO:0000313" key="1">
    <source>
        <dbReference type="EMBL" id="KGF45082.1"/>
    </source>
</evidence>
<dbReference type="Proteomes" id="UP000029525">
    <property type="component" value="Unassembled WGS sequence"/>
</dbReference>
<protein>
    <submittedName>
        <fullName evidence="1">Uncharacterized protein</fullName>
    </submittedName>
</protein>
<dbReference type="EMBL" id="JRNQ01000020">
    <property type="protein sequence ID" value="KGF45082.1"/>
    <property type="molecule type" value="Genomic_DNA"/>
</dbReference>
<dbReference type="AlphaFoldDB" id="A0A096BQX6"/>
<name>A0A096BQX6_9BACT</name>
<comment type="caution">
    <text evidence="1">The sequence shown here is derived from an EMBL/GenBank/DDBJ whole genome shotgun (WGS) entry which is preliminary data.</text>
</comment>
<reference evidence="1 2" key="1">
    <citation type="submission" date="2014-07" db="EMBL/GenBank/DDBJ databases">
        <authorList>
            <person name="McCorrison J."/>
            <person name="Sanka R."/>
            <person name="Torralba M."/>
            <person name="Gillis M."/>
            <person name="Haft D.H."/>
            <person name="Methe B."/>
            <person name="Sutton G."/>
            <person name="Nelson K.E."/>
        </authorList>
    </citation>
    <scope>NUCLEOTIDE SEQUENCE [LARGE SCALE GENOMIC DNA]</scope>
    <source>
        <strain evidence="1 2">DNF00320</strain>
    </source>
</reference>
<gene>
    <name evidence="1" type="ORF">HMPREF0647_04195</name>
</gene>
<evidence type="ECO:0000313" key="2">
    <source>
        <dbReference type="Proteomes" id="UP000029525"/>
    </source>
</evidence>
<accession>A0A096BQX6</accession>